<dbReference type="Pfam" id="PF00892">
    <property type="entry name" value="EamA"/>
    <property type="match status" value="2"/>
</dbReference>
<dbReference type="PANTHER" id="PTHR42920">
    <property type="entry name" value="OS03G0707200 PROTEIN-RELATED"/>
    <property type="match status" value="1"/>
</dbReference>
<keyword evidence="3 7" id="KW-0812">Transmembrane</keyword>
<proteinExistence type="predicted"/>
<evidence type="ECO:0000256" key="1">
    <source>
        <dbReference type="ARBA" id="ARBA00004651"/>
    </source>
</evidence>
<dbReference type="PANTHER" id="PTHR42920:SF11">
    <property type="entry name" value="INNER MEMBRANE PROTEIN YTFF"/>
    <property type="match status" value="1"/>
</dbReference>
<evidence type="ECO:0000313" key="9">
    <source>
        <dbReference type="EMBL" id="UZW19865.1"/>
    </source>
</evidence>
<evidence type="ECO:0000256" key="2">
    <source>
        <dbReference type="ARBA" id="ARBA00022475"/>
    </source>
</evidence>
<organism evidence="9 10">
    <name type="scientific">Pseudomonas quebecensis</name>
    <dbReference type="NCBI Taxonomy" id="2995174"/>
    <lineage>
        <taxon>Bacteria</taxon>
        <taxon>Pseudomonadati</taxon>
        <taxon>Pseudomonadota</taxon>
        <taxon>Gammaproteobacteria</taxon>
        <taxon>Pseudomonadales</taxon>
        <taxon>Pseudomonadaceae</taxon>
        <taxon>Pseudomonas</taxon>
    </lineage>
</organism>
<feature type="region of interest" description="Disordered" evidence="6">
    <location>
        <begin position="289"/>
        <end position="346"/>
    </location>
</feature>
<dbReference type="RefSeq" id="WP_266246352.1">
    <property type="nucleotide sequence ID" value="NZ_CP112866.1"/>
</dbReference>
<feature type="compositionally biased region" description="Basic and acidic residues" evidence="6">
    <location>
        <begin position="289"/>
        <end position="322"/>
    </location>
</feature>
<keyword evidence="5 7" id="KW-0472">Membrane</keyword>
<evidence type="ECO:0000256" key="3">
    <source>
        <dbReference type="ARBA" id="ARBA00022692"/>
    </source>
</evidence>
<evidence type="ECO:0000259" key="8">
    <source>
        <dbReference type="Pfam" id="PF00892"/>
    </source>
</evidence>
<evidence type="ECO:0000256" key="6">
    <source>
        <dbReference type="SAM" id="MobiDB-lite"/>
    </source>
</evidence>
<dbReference type="SUPFAM" id="SSF103481">
    <property type="entry name" value="Multidrug resistance efflux transporter EmrE"/>
    <property type="match status" value="2"/>
</dbReference>
<feature type="transmembrane region" description="Helical" evidence="7">
    <location>
        <begin position="69"/>
        <end position="90"/>
    </location>
</feature>
<evidence type="ECO:0000313" key="10">
    <source>
        <dbReference type="Proteomes" id="UP001164116"/>
    </source>
</evidence>
<feature type="transmembrane region" description="Helical" evidence="7">
    <location>
        <begin position="242"/>
        <end position="260"/>
    </location>
</feature>
<dbReference type="InterPro" id="IPR037185">
    <property type="entry name" value="EmrE-like"/>
</dbReference>
<dbReference type="Gene3D" id="1.10.3730.20">
    <property type="match status" value="1"/>
</dbReference>
<dbReference type="EMBL" id="CP112866">
    <property type="protein sequence ID" value="UZW19865.1"/>
    <property type="molecule type" value="Genomic_DNA"/>
</dbReference>
<keyword evidence="2" id="KW-1003">Cell membrane</keyword>
<gene>
    <name evidence="9" type="ORF">OSC50_05820</name>
</gene>
<feature type="transmembrane region" description="Helical" evidence="7">
    <location>
        <begin position="178"/>
        <end position="200"/>
    </location>
</feature>
<feature type="transmembrane region" description="Helical" evidence="7">
    <location>
        <begin position="32"/>
        <end position="49"/>
    </location>
</feature>
<reference evidence="9" key="1">
    <citation type="submission" date="2022-11" db="EMBL/GenBank/DDBJ databases">
        <title>Taxonomic description of a new Pseudomonas species.</title>
        <authorList>
            <person name="Tambong J.T."/>
        </authorList>
    </citation>
    <scope>NUCLEOTIDE SEQUENCE</scope>
    <source>
        <strain evidence="9">S1Bt42</strain>
    </source>
</reference>
<feature type="transmembrane region" description="Helical" evidence="7">
    <location>
        <begin position="147"/>
        <end position="166"/>
    </location>
</feature>
<name>A0ABY6QJM3_9PSED</name>
<comment type="subcellular location">
    <subcellularLocation>
        <location evidence="1">Cell membrane</location>
        <topology evidence="1">Multi-pass membrane protein</topology>
    </subcellularLocation>
</comment>
<keyword evidence="4 7" id="KW-1133">Transmembrane helix</keyword>
<accession>A0ABY6QJM3</accession>
<dbReference type="InterPro" id="IPR000620">
    <property type="entry name" value="EamA_dom"/>
</dbReference>
<sequence length="346" mass="37034">MNLSIVYALCAAALFGASTPLAKHFGMGLSPLLLAGLLYLGSGLGLGVVRLIRDRGWRPSGLKPLEWPWLLGAILFGGILGPVALMYGLIRTAGATASLLLNLESVLTALIAWLVFRENADRRIVLGMIAIVLGGLVLSWSDGVGAGHDWSGPLAVALACLCWGIDNNLTRKVSASDAVFIAGIKGLIAGLVNTALAVYLGAQWPAATQLAPILLVGLLGYGISLVLFVLALRGLGSARTGAYFSTAPFLGAVLAVLALGESVSNAFWIASALMAAGVWLHLTERHAHEHQHEATEHGHRHVHDEHHQHEHAFEWDPKEPHSHVHVHSPLRHSHAHFPDVHHRHRH</sequence>
<evidence type="ECO:0000256" key="4">
    <source>
        <dbReference type="ARBA" id="ARBA00022989"/>
    </source>
</evidence>
<evidence type="ECO:0000256" key="7">
    <source>
        <dbReference type="SAM" id="Phobius"/>
    </source>
</evidence>
<feature type="transmembrane region" description="Helical" evidence="7">
    <location>
        <begin position="96"/>
        <end position="116"/>
    </location>
</feature>
<feature type="domain" description="EamA" evidence="8">
    <location>
        <begin position="151"/>
        <end position="281"/>
    </location>
</feature>
<feature type="compositionally biased region" description="Basic residues" evidence="6">
    <location>
        <begin position="323"/>
        <end position="346"/>
    </location>
</feature>
<feature type="transmembrane region" description="Helical" evidence="7">
    <location>
        <begin position="206"/>
        <end position="230"/>
    </location>
</feature>
<evidence type="ECO:0000256" key="5">
    <source>
        <dbReference type="ARBA" id="ARBA00023136"/>
    </source>
</evidence>
<keyword evidence="10" id="KW-1185">Reference proteome</keyword>
<dbReference type="Proteomes" id="UP001164116">
    <property type="component" value="Chromosome"/>
</dbReference>
<dbReference type="InterPro" id="IPR051258">
    <property type="entry name" value="Diverse_Substrate_Transporter"/>
</dbReference>
<protein>
    <submittedName>
        <fullName evidence="9">EamA family transporter</fullName>
    </submittedName>
</protein>
<feature type="transmembrane region" description="Helical" evidence="7">
    <location>
        <begin position="123"/>
        <end position="141"/>
    </location>
</feature>
<feature type="domain" description="EamA" evidence="8">
    <location>
        <begin position="4"/>
        <end position="139"/>
    </location>
</feature>
<feature type="transmembrane region" description="Helical" evidence="7">
    <location>
        <begin position="266"/>
        <end position="282"/>
    </location>
</feature>